<evidence type="ECO:0000256" key="1">
    <source>
        <dbReference type="ARBA" id="ARBA00022737"/>
    </source>
</evidence>
<accession>A0A0R3XBW7</accession>
<evidence type="ECO:0000313" key="6">
    <source>
        <dbReference type="WBParaSite" id="TTAC_0001104401-mRNA-1"/>
    </source>
</evidence>
<sequence length="228" mass="24680">MFDAVTYAYSPSLSLSKERPTLDNPSAAGATNITLSQAVDNNMLSVAKQLLESGVSDFAFSSSPSSPSSPSSLLLRLIAICSLHPLIHGYIEMMELLIDNGAYTYLVDNSGNTPLHWAARNGNLAAVAVLCRSAPTTYVENANCRTPLKEARKHGHPEIVQYLAFHDSTEESEQPEGSEFEHTIVDAVVSNAFHFPFNSFIIHVFVTGSSVRSVPLQALHARCAVRAC</sequence>
<dbReference type="PANTHER" id="PTHR24201">
    <property type="entry name" value="ANK_REP_REGION DOMAIN-CONTAINING PROTEIN"/>
    <property type="match status" value="1"/>
</dbReference>
<dbReference type="InterPro" id="IPR050776">
    <property type="entry name" value="Ank_Repeat/CDKN_Inhibitor"/>
</dbReference>
<keyword evidence="2 3" id="KW-0040">ANK repeat</keyword>
<evidence type="ECO:0000256" key="3">
    <source>
        <dbReference type="PROSITE-ProRule" id="PRU00023"/>
    </source>
</evidence>
<evidence type="ECO:0000313" key="5">
    <source>
        <dbReference type="Proteomes" id="UP000274429"/>
    </source>
</evidence>
<reference evidence="6" key="1">
    <citation type="submission" date="2017-02" db="UniProtKB">
        <authorList>
            <consortium name="WormBaseParasite"/>
        </authorList>
    </citation>
    <scope>IDENTIFICATION</scope>
</reference>
<keyword evidence="1" id="KW-0677">Repeat</keyword>
<dbReference type="Pfam" id="PF12796">
    <property type="entry name" value="Ank_2"/>
    <property type="match status" value="1"/>
</dbReference>
<dbReference type="STRING" id="6205.A0A0R3XBW7"/>
<dbReference type="OrthoDB" id="5402602at2759"/>
<dbReference type="EMBL" id="UYWX01022765">
    <property type="protein sequence ID" value="VDM36007.1"/>
    <property type="molecule type" value="Genomic_DNA"/>
</dbReference>
<reference evidence="4 5" key="2">
    <citation type="submission" date="2018-11" db="EMBL/GenBank/DDBJ databases">
        <authorList>
            <consortium name="Pathogen Informatics"/>
        </authorList>
    </citation>
    <scope>NUCLEOTIDE SEQUENCE [LARGE SCALE GENOMIC DNA]</scope>
</reference>
<evidence type="ECO:0000313" key="4">
    <source>
        <dbReference type="EMBL" id="VDM36007.1"/>
    </source>
</evidence>
<feature type="repeat" description="ANK" evidence="3">
    <location>
        <begin position="110"/>
        <end position="142"/>
    </location>
</feature>
<gene>
    <name evidence="4" type="ORF">TTAC_LOCUS11027</name>
</gene>
<dbReference type="WBParaSite" id="TTAC_0001104401-mRNA-1">
    <property type="protein sequence ID" value="TTAC_0001104401-mRNA-1"/>
    <property type="gene ID" value="TTAC_0001104401"/>
</dbReference>
<keyword evidence="5" id="KW-1185">Reference proteome</keyword>
<dbReference type="PROSITE" id="PS50088">
    <property type="entry name" value="ANK_REPEAT"/>
    <property type="match status" value="1"/>
</dbReference>
<dbReference type="Gene3D" id="1.25.40.20">
    <property type="entry name" value="Ankyrin repeat-containing domain"/>
    <property type="match status" value="1"/>
</dbReference>
<evidence type="ECO:0000256" key="2">
    <source>
        <dbReference type="ARBA" id="ARBA00023043"/>
    </source>
</evidence>
<dbReference type="AlphaFoldDB" id="A0A0R3XBW7"/>
<dbReference type="PROSITE" id="PS50297">
    <property type="entry name" value="ANK_REP_REGION"/>
    <property type="match status" value="1"/>
</dbReference>
<dbReference type="SMART" id="SM00248">
    <property type="entry name" value="ANK"/>
    <property type="match status" value="3"/>
</dbReference>
<organism evidence="6">
    <name type="scientific">Hydatigena taeniaeformis</name>
    <name type="common">Feline tapeworm</name>
    <name type="synonym">Taenia taeniaeformis</name>
    <dbReference type="NCBI Taxonomy" id="6205"/>
    <lineage>
        <taxon>Eukaryota</taxon>
        <taxon>Metazoa</taxon>
        <taxon>Spiralia</taxon>
        <taxon>Lophotrochozoa</taxon>
        <taxon>Platyhelminthes</taxon>
        <taxon>Cestoda</taxon>
        <taxon>Eucestoda</taxon>
        <taxon>Cyclophyllidea</taxon>
        <taxon>Taeniidae</taxon>
        <taxon>Hydatigera</taxon>
    </lineage>
</organism>
<dbReference type="InterPro" id="IPR036770">
    <property type="entry name" value="Ankyrin_rpt-contain_sf"/>
</dbReference>
<name>A0A0R3XBW7_HYDTA</name>
<dbReference type="Proteomes" id="UP000274429">
    <property type="component" value="Unassembled WGS sequence"/>
</dbReference>
<protein>
    <submittedName>
        <fullName evidence="6">ANK_REP_REGION domain-containing protein</fullName>
    </submittedName>
</protein>
<dbReference type="InterPro" id="IPR002110">
    <property type="entry name" value="Ankyrin_rpt"/>
</dbReference>
<proteinExistence type="predicted"/>
<dbReference type="SUPFAM" id="SSF48403">
    <property type="entry name" value="Ankyrin repeat"/>
    <property type="match status" value="1"/>
</dbReference>